<dbReference type="Pfam" id="PF06196">
    <property type="entry name" value="DUF997"/>
    <property type="match status" value="1"/>
</dbReference>
<organism evidence="2 3">
    <name type="scientific">Peptoniphilus ovalis</name>
    <dbReference type="NCBI Taxonomy" id="2841503"/>
    <lineage>
        <taxon>Bacteria</taxon>
        <taxon>Bacillati</taxon>
        <taxon>Bacillota</taxon>
        <taxon>Tissierellia</taxon>
        <taxon>Tissierellales</taxon>
        <taxon>Peptoniphilaceae</taxon>
        <taxon>Peptoniphilus</taxon>
    </lineage>
</organism>
<protein>
    <submittedName>
        <fullName evidence="2">YhdT family protein</fullName>
    </submittedName>
</protein>
<keyword evidence="1" id="KW-1133">Transmembrane helix</keyword>
<dbReference type="RefSeq" id="WP_216548327.1">
    <property type="nucleotide sequence ID" value="NZ_JAHLQO010000001.1"/>
</dbReference>
<reference evidence="2 3" key="1">
    <citation type="submission" date="2021-06" db="EMBL/GenBank/DDBJ databases">
        <authorList>
            <person name="Sun Q."/>
            <person name="Li D."/>
        </authorList>
    </citation>
    <scope>NUCLEOTIDE SEQUENCE [LARGE SCALE GENOMIC DNA]</scope>
    <source>
        <strain evidence="2 3">MSJ-1</strain>
    </source>
</reference>
<dbReference type="InterPro" id="IPR010398">
    <property type="entry name" value="DUF997"/>
</dbReference>
<accession>A0ABS6FEZ2</accession>
<evidence type="ECO:0000313" key="2">
    <source>
        <dbReference type="EMBL" id="MBU5668539.1"/>
    </source>
</evidence>
<dbReference type="Proteomes" id="UP000783742">
    <property type="component" value="Unassembled WGS sequence"/>
</dbReference>
<feature type="transmembrane region" description="Helical" evidence="1">
    <location>
        <begin position="50"/>
        <end position="71"/>
    </location>
</feature>
<proteinExistence type="predicted"/>
<dbReference type="EMBL" id="JAHLQO010000001">
    <property type="protein sequence ID" value="MBU5668539.1"/>
    <property type="molecule type" value="Genomic_DNA"/>
</dbReference>
<evidence type="ECO:0000256" key="1">
    <source>
        <dbReference type="SAM" id="Phobius"/>
    </source>
</evidence>
<evidence type="ECO:0000313" key="3">
    <source>
        <dbReference type="Proteomes" id="UP000783742"/>
    </source>
</evidence>
<keyword evidence="1" id="KW-0812">Transmembrane</keyword>
<keyword evidence="1" id="KW-0472">Membrane</keyword>
<gene>
    <name evidence="2" type="ORF">KQI68_01660</name>
</gene>
<keyword evidence="3" id="KW-1185">Reference proteome</keyword>
<feature type="transmembrane region" description="Helical" evidence="1">
    <location>
        <begin position="21"/>
        <end position="38"/>
    </location>
</feature>
<comment type="caution">
    <text evidence="2">The sequence shown here is derived from an EMBL/GenBank/DDBJ whole genome shotgun (WGS) entry which is preliminary data.</text>
</comment>
<sequence length="96" mass="11541">MKKLNYKEKFIQMNKEARATWILFLIMLLWWIFTGIFLKDVDIKIFYIPLWAFLSTIGTMIISTIGVIILVKKVFVNFELDEDEEDFIEEMSKDHE</sequence>
<name>A0ABS6FEZ2_9FIRM</name>